<feature type="non-terminal residue" evidence="2">
    <location>
        <position position="1"/>
    </location>
</feature>
<sequence>MVSDDIVRGDTTAIALAARQAAAEVAAMNQVLQTNPHMDIEEDIDLGYLADPSNHNESLSFPESGEYNTVQVRIQYSAGNNTPISLFFAPLIGINSADLAVTAAATFSGDGTSGFRVTDQTGNSTLLPFVIKSSDWEAYINGNGQDRWAVDPETGAATLGQDGIREMSIFPDNDVVNALGEVIHIAPGIRDAAGVLLDIRVKDAINATRGKNMNADLQLHLAAASLATTKGGKAAQAVRFVNGSLASSKLGLNPTSILRQLGGEARIVPILGPRRMRDGLAGTATVSMKEMTDNSGFFWERYIGNPSGRFSAVEEGISFGLDRAKLIEVYDRAATSFMAKDITGTLGILRDAGLSTLQILNFTDSINARTAWAAYKAEVQRVHPQWSKERQMEWVAGKASDAIRETQNSSSVLDLSTIAVRTRGELESLFLLFQSDTIKAQNRVRRSFGARLRRPGRGAVDFSAEMVNSVWSVSVGVGANITTGMI</sequence>
<reference evidence="2" key="1">
    <citation type="journal article" date="2015" name="Nature">
        <title>Complex archaea that bridge the gap between prokaryotes and eukaryotes.</title>
        <authorList>
            <person name="Spang A."/>
            <person name="Saw J.H."/>
            <person name="Jorgensen S.L."/>
            <person name="Zaremba-Niedzwiedzka K."/>
            <person name="Martijn J."/>
            <person name="Lind A.E."/>
            <person name="van Eijk R."/>
            <person name="Schleper C."/>
            <person name="Guy L."/>
            <person name="Ettema T.J."/>
        </authorList>
    </citation>
    <scope>NUCLEOTIDE SEQUENCE</scope>
</reference>
<protein>
    <recommendedName>
        <fullName evidence="1">DUF2134 domain-containing protein</fullName>
    </recommendedName>
</protein>
<evidence type="ECO:0000259" key="1">
    <source>
        <dbReference type="Pfam" id="PF09977"/>
    </source>
</evidence>
<proteinExistence type="predicted"/>
<dbReference type="InterPro" id="IPR018705">
    <property type="entry name" value="DUF2134_membrane"/>
</dbReference>
<evidence type="ECO:0000313" key="2">
    <source>
        <dbReference type="EMBL" id="KKL12423.1"/>
    </source>
</evidence>
<dbReference type="Pfam" id="PF09977">
    <property type="entry name" value="Tad_C"/>
    <property type="match status" value="1"/>
</dbReference>
<feature type="non-terminal residue" evidence="2">
    <location>
        <position position="486"/>
    </location>
</feature>
<organism evidence="2">
    <name type="scientific">marine sediment metagenome</name>
    <dbReference type="NCBI Taxonomy" id="412755"/>
    <lineage>
        <taxon>unclassified sequences</taxon>
        <taxon>metagenomes</taxon>
        <taxon>ecological metagenomes</taxon>
    </lineage>
</organism>
<feature type="domain" description="DUF2134" evidence="1">
    <location>
        <begin position="16"/>
        <end position="105"/>
    </location>
</feature>
<comment type="caution">
    <text evidence="2">The sequence shown here is derived from an EMBL/GenBank/DDBJ whole genome shotgun (WGS) entry which is preliminary data.</text>
</comment>
<gene>
    <name evidence="2" type="ORF">LCGC14_2535910</name>
</gene>
<accession>A0A0F9DK89</accession>
<name>A0A0F9DK89_9ZZZZ</name>
<dbReference type="EMBL" id="LAZR01041263">
    <property type="protein sequence ID" value="KKL12423.1"/>
    <property type="molecule type" value="Genomic_DNA"/>
</dbReference>
<dbReference type="AlphaFoldDB" id="A0A0F9DK89"/>